<dbReference type="FunFam" id="3.30.930.10:FF:000005">
    <property type="entry name" value="Histidine--tRNA ligase"/>
    <property type="match status" value="1"/>
</dbReference>
<dbReference type="GO" id="GO:0006427">
    <property type="term" value="P:histidyl-tRNA aminoacylation"/>
    <property type="evidence" value="ECO:0007669"/>
    <property type="project" value="UniProtKB-UniRule"/>
</dbReference>
<dbReference type="GO" id="GO:0005524">
    <property type="term" value="F:ATP binding"/>
    <property type="evidence" value="ECO:0007669"/>
    <property type="project" value="UniProtKB-UniRule"/>
</dbReference>
<keyword evidence="9 11" id="KW-0030">Aminoacyl-tRNA synthetase</keyword>
<name>A0A975SLU7_9RHOO</name>
<evidence type="ECO:0000259" key="12">
    <source>
        <dbReference type="PROSITE" id="PS50862"/>
    </source>
</evidence>
<dbReference type="Pfam" id="PF13393">
    <property type="entry name" value="tRNA-synt_His"/>
    <property type="match status" value="1"/>
</dbReference>
<dbReference type="HAMAP" id="MF_00127">
    <property type="entry name" value="His_tRNA_synth"/>
    <property type="match status" value="1"/>
</dbReference>
<feature type="domain" description="Aminoacyl-transfer RNA synthetases class-II family profile" evidence="12">
    <location>
        <begin position="1"/>
        <end position="345"/>
    </location>
</feature>
<keyword evidence="5 11" id="KW-0436">Ligase</keyword>
<sequence>MSQKVLQAIRGMNDILPEEAEQWENFEEVIRSWLRSYGYRPVRMPIVEPTPLFKRAIGEVTDIVEKEMYSFEDSLNGEALTLRPEGTAGCVRAVIQHGLANQQPQRLYYLGPMFRHERPQKGRYRQFHQVGIESFGFAGPDIDAEQILMGARLWDDLGLEGIRLQLNSLGQPDERARHRADLIAYFEAHAEQLDEDAKRRLHTNPLRILDTKNPDMQELCAQAPKLIDYLGEASLAHFEGVQQILKDAGVPFTINPRLVRGLDYYNLTVFEWVTEQLGAQGTVCAGGRYDSLVEQLGGKATPACGFAMGVERLVALLQDQNLMGQPTGVDVYVVHQGEQAGRLAPRVAEGLRDAGMSVVLHCGGGSFKSQMKKADGSGAAYAVIIGDDEAAAGEVTLKVLRSVGEEKPEQLRVKVDDLAQTLMDSIIDWDEE</sequence>
<proteinExistence type="inferred from homology"/>
<dbReference type="GO" id="GO:0005737">
    <property type="term" value="C:cytoplasm"/>
    <property type="evidence" value="ECO:0007669"/>
    <property type="project" value="UniProtKB-SubCell"/>
</dbReference>
<dbReference type="InterPro" id="IPR015807">
    <property type="entry name" value="His-tRNA-ligase"/>
</dbReference>
<keyword evidence="8 11" id="KW-0648">Protein biosynthesis</keyword>
<reference evidence="13" key="1">
    <citation type="submission" date="2020-11" db="EMBL/GenBank/DDBJ databases">
        <title>Azospira inquinata sp. nov.</title>
        <authorList>
            <person name="Moe W.M."/>
            <person name="Mikes M.C."/>
        </authorList>
    </citation>
    <scope>NUCLEOTIDE SEQUENCE</scope>
    <source>
        <strain evidence="13">Azo-3</strain>
    </source>
</reference>
<keyword evidence="14" id="KW-1185">Reference proteome</keyword>
<gene>
    <name evidence="11 13" type="primary">hisS</name>
    <name evidence="13" type="ORF">Azoinq_12865</name>
</gene>
<dbReference type="EC" id="6.1.1.21" evidence="11"/>
<evidence type="ECO:0000256" key="10">
    <source>
        <dbReference type="ARBA" id="ARBA00047639"/>
    </source>
</evidence>
<evidence type="ECO:0000313" key="14">
    <source>
        <dbReference type="Proteomes" id="UP000683428"/>
    </source>
</evidence>
<dbReference type="InterPro" id="IPR004154">
    <property type="entry name" value="Anticodon-bd"/>
</dbReference>
<organism evidence="13 14">
    <name type="scientific">Azospira inquinata</name>
    <dbReference type="NCBI Taxonomy" id="2785627"/>
    <lineage>
        <taxon>Bacteria</taxon>
        <taxon>Pseudomonadati</taxon>
        <taxon>Pseudomonadota</taxon>
        <taxon>Betaproteobacteria</taxon>
        <taxon>Rhodocyclales</taxon>
        <taxon>Rhodocyclaceae</taxon>
        <taxon>Azospira</taxon>
    </lineage>
</organism>
<dbReference type="InterPro" id="IPR004516">
    <property type="entry name" value="HisRS/HisZ"/>
</dbReference>
<dbReference type="InterPro" id="IPR006195">
    <property type="entry name" value="aa-tRNA-synth_II"/>
</dbReference>
<dbReference type="PROSITE" id="PS50862">
    <property type="entry name" value="AA_TRNA_LIGASE_II"/>
    <property type="match status" value="1"/>
</dbReference>
<evidence type="ECO:0000256" key="9">
    <source>
        <dbReference type="ARBA" id="ARBA00023146"/>
    </source>
</evidence>
<keyword evidence="7 11" id="KW-0067">ATP-binding</keyword>
<evidence type="ECO:0000256" key="1">
    <source>
        <dbReference type="ARBA" id="ARBA00004496"/>
    </source>
</evidence>
<dbReference type="PANTHER" id="PTHR43707">
    <property type="entry name" value="HISTIDYL-TRNA SYNTHETASE"/>
    <property type="match status" value="1"/>
</dbReference>
<dbReference type="PIRSF" id="PIRSF001549">
    <property type="entry name" value="His-tRNA_synth"/>
    <property type="match status" value="1"/>
</dbReference>
<comment type="subunit">
    <text evidence="3 11">Homodimer.</text>
</comment>
<dbReference type="KEGG" id="aiq:Azoinq_12865"/>
<comment type="similarity">
    <text evidence="2 11">Belongs to the class-II aminoacyl-tRNA synthetase family.</text>
</comment>
<evidence type="ECO:0000256" key="2">
    <source>
        <dbReference type="ARBA" id="ARBA00008226"/>
    </source>
</evidence>
<evidence type="ECO:0000256" key="5">
    <source>
        <dbReference type="ARBA" id="ARBA00022598"/>
    </source>
</evidence>
<dbReference type="NCBIfam" id="TIGR00442">
    <property type="entry name" value="hisS"/>
    <property type="match status" value="1"/>
</dbReference>
<keyword evidence="4 11" id="KW-0963">Cytoplasm</keyword>
<dbReference type="InterPro" id="IPR033656">
    <property type="entry name" value="HisRS_anticodon"/>
</dbReference>
<dbReference type="Pfam" id="PF03129">
    <property type="entry name" value="HGTP_anticodon"/>
    <property type="match status" value="1"/>
</dbReference>
<accession>A0A975SLU7</accession>
<dbReference type="Proteomes" id="UP000683428">
    <property type="component" value="Chromosome"/>
</dbReference>
<dbReference type="InterPro" id="IPR041715">
    <property type="entry name" value="HisRS-like_core"/>
</dbReference>
<comment type="catalytic activity">
    <reaction evidence="10 11">
        <text>tRNA(His) + L-histidine + ATP = L-histidyl-tRNA(His) + AMP + diphosphate + H(+)</text>
        <dbReference type="Rhea" id="RHEA:17313"/>
        <dbReference type="Rhea" id="RHEA-COMP:9665"/>
        <dbReference type="Rhea" id="RHEA-COMP:9689"/>
        <dbReference type="ChEBI" id="CHEBI:15378"/>
        <dbReference type="ChEBI" id="CHEBI:30616"/>
        <dbReference type="ChEBI" id="CHEBI:33019"/>
        <dbReference type="ChEBI" id="CHEBI:57595"/>
        <dbReference type="ChEBI" id="CHEBI:78442"/>
        <dbReference type="ChEBI" id="CHEBI:78527"/>
        <dbReference type="ChEBI" id="CHEBI:456215"/>
        <dbReference type="EC" id="6.1.1.21"/>
    </reaction>
</comment>
<dbReference type="AlphaFoldDB" id="A0A975SLU7"/>
<dbReference type="CDD" id="cd00859">
    <property type="entry name" value="HisRS_anticodon"/>
    <property type="match status" value="1"/>
</dbReference>
<evidence type="ECO:0000313" key="13">
    <source>
        <dbReference type="EMBL" id="QWT48715.1"/>
    </source>
</evidence>
<evidence type="ECO:0000256" key="8">
    <source>
        <dbReference type="ARBA" id="ARBA00022917"/>
    </source>
</evidence>
<dbReference type="PANTHER" id="PTHR43707:SF1">
    <property type="entry name" value="HISTIDINE--TRNA LIGASE, MITOCHONDRIAL-RELATED"/>
    <property type="match status" value="1"/>
</dbReference>
<keyword evidence="6 11" id="KW-0547">Nucleotide-binding</keyword>
<dbReference type="EMBL" id="CP064782">
    <property type="protein sequence ID" value="QWT48715.1"/>
    <property type="molecule type" value="Genomic_DNA"/>
</dbReference>
<evidence type="ECO:0000256" key="7">
    <source>
        <dbReference type="ARBA" id="ARBA00022840"/>
    </source>
</evidence>
<dbReference type="RefSeq" id="WP_216128488.1">
    <property type="nucleotide sequence ID" value="NZ_CP064782.1"/>
</dbReference>
<dbReference type="GO" id="GO:0004821">
    <property type="term" value="F:histidine-tRNA ligase activity"/>
    <property type="evidence" value="ECO:0007669"/>
    <property type="project" value="UniProtKB-UniRule"/>
</dbReference>
<protein>
    <recommendedName>
        <fullName evidence="11">Histidine--tRNA ligase</fullName>
        <ecNumber evidence="11">6.1.1.21</ecNumber>
    </recommendedName>
    <alternativeName>
        <fullName evidence="11">Histidyl-tRNA synthetase</fullName>
        <shortName evidence="11">HisRS</shortName>
    </alternativeName>
</protein>
<evidence type="ECO:0000256" key="11">
    <source>
        <dbReference type="HAMAP-Rule" id="MF_00127"/>
    </source>
</evidence>
<evidence type="ECO:0000256" key="6">
    <source>
        <dbReference type="ARBA" id="ARBA00022741"/>
    </source>
</evidence>
<comment type="subcellular location">
    <subcellularLocation>
        <location evidence="1 11">Cytoplasm</location>
    </subcellularLocation>
</comment>
<evidence type="ECO:0000256" key="4">
    <source>
        <dbReference type="ARBA" id="ARBA00022490"/>
    </source>
</evidence>
<dbReference type="CDD" id="cd00773">
    <property type="entry name" value="HisRS-like_core"/>
    <property type="match status" value="1"/>
</dbReference>
<evidence type="ECO:0000256" key="3">
    <source>
        <dbReference type="ARBA" id="ARBA00011738"/>
    </source>
</evidence>